<evidence type="ECO:0000256" key="8">
    <source>
        <dbReference type="ARBA" id="ARBA00023004"/>
    </source>
</evidence>
<evidence type="ECO:0000256" key="7">
    <source>
        <dbReference type="ARBA" id="ARBA00023002"/>
    </source>
</evidence>
<dbReference type="GO" id="GO:0005506">
    <property type="term" value="F:iron ion binding"/>
    <property type="evidence" value="ECO:0007669"/>
    <property type="project" value="InterPro"/>
</dbReference>
<accession>A0A251R5W1</accession>
<keyword evidence="5" id="KW-0479">Metal-binding</keyword>
<dbReference type="PANTHER" id="PTHR24282:SF20">
    <property type="entry name" value="CYTOCHROME P450 CYP749A22-LIKE"/>
    <property type="match status" value="1"/>
</dbReference>
<evidence type="ECO:0000256" key="10">
    <source>
        <dbReference type="ARBA" id="ARBA00023136"/>
    </source>
</evidence>
<sequence>MSWFRDPVITLSRFLLLFLLLVLIKIFHKLWWTPIRIQHMLALQGIKGPSYRLIHGSTKEIMSMKKETMGRPMNLSHDILPEVQPHIHSWTKIYGKNFLQWYGSQAQLVIGEPELCKEILNNKHRAYSKKGASSLCKETIRRWPCIKGR</sequence>
<organism evidence="12 13">
    <name type="scientific">Prunus persica</name>
    <name type="common">Peach</name>
    <name type="synonym">Amygdalus persica</name>
    <dbReference type="NCBI Taxonomy" id="3760"/>
    <lineage>
        <taxon>Eukaryota</taxon>
        <taxon>Viridiplantae</taxon>
        <taxon>Streptophyta</taxon>
        <taxon>Embryophyta</taxon>
        <taxon>Tracheophyta</taxon>
        <taxon>Spermatophyta</taxon>
        <taxon>Magnoliopsida</taxon>
        <taxon>eudicotyledons</taxon>
        <taxon>Gunneridae</taxon>
        <taxon>Pentapetalae</taxon>
        <taxon>rosids</taxon>
        <taxon>fabids</taxon>
        <taxon>Rosales</taxon>
        <taxon>Rosaceae</taxon>
        <taxon>Amygdaloideae</taxon>
        <taxon>Amygdaleae</taxon>
        <taxon>Prunus</taxon>
    </lineage>
</organism>
<name>A0A251R5W1_PRUPE</name>
<evidence type="ECO:0000256" key="2">
    <source>
        <dbReference type="ARBA" id="ARBA00010617"/>
    </source>
</evidence>
<evidence type="ECO:0000313" key="12">
    <source>
        <dbReference type="EMBL" id="ONI31090.1"/>
    </source>
</evidence>
<keyword evidence="13" id="KW-1185">Reference proteome</keyword>
<comment type="subcellular location">
    <subcellularLocation>
        <location evidence="1">Membrane</location>
        <topology evidence="1">Single-pass membrane protein</topology>
    </subcellularLocation>
</comment>
<evidence type="ECO:0000256" key="9">
    <source>
        <dbReference type="ARBA" id="ARBA00023033"/>
    </source>
</evidence>
<keyword evidence="8" id="KW-0408">Iron</keyword>
<dbReference type="Proteomes" id="UP000006882">
    <property type="component" value="Chromosome G1"/>
</dbReference>
<reference evidence="12 13" key="1">
    <citation type="journal article" date="2013" name="Nat. Genet.">
        <title>The high-quality draft genome of peach (Prunus persica) identifies unique patterns of genetic diversity, domestication and genome evolution.</title>
        <authorList>
            <consortium name="International Peach Genome Initiative"/>
            <person name="Verde I."/>
            <person name="Abbott A.G."/>
            <person name="Scalabrin S."/>
            <person name="Jung S."/>
            <person name="Shu S."/>
            <person name="Marroni F."/>
            <person name="Zhebentyayeva T."/>
            <person name="Dettori M.T."/>
            <person name="Grimwood J."/>
            <person name="Cattonaro F."/>
            <person name="Zuccolo A."/>
            <person name="Rossini L."/>
            <person name="Jenkins J."/>
            <person name="Vendramin E."/>
            <person name="Meisel L.A."/>
            <person name="Decroocq V."/>
            <person name="Sosinski B."/>
            <person name="Prochnik S."/>
            <person name="Mitros T."/>
            <person name="Policriti A."/>
            <person name="Cipriani G."/>
            <person name="Dondini L."/>
            <person name="Ficklin S."/>
            <person name="Goodstein D.M."/>
            <person name="Xuan P."/>
            <person name="Del Fabbro C."/>
            <person name="Aramini V."/>
            <person name="Copetti D."/>
            <person name="Gonzalez S."/>
            <person name="Horner D.S."/>
            <person name="Falchi R."/>
            <person name="Lucas S."/>
            <person name="Mica E."/>
            <person name="Maldonado J."/>
            <person name="Lazzari B."/>
            <person name="Bielenberg D."/>
            <person name="Pirona R."/>
            <person name="Miculan M."/>
            <person name="Barakat A."/>
            <person name="Testolin R."/>
            <person name="Stella A."/>
            <person name="Tartarini S."/>
            <person name="Tonutti P."/>
            <person name="Arus P."/>
            <person name="Orellana A."/>
            <person name="Wells C."/>
            <person name="Main D."/>
            <person name="Vizzotto G."/>
            <person name="Silva H."/>
            <person name="Salamini F."/>
            <person name="Schmutz J."/>
            <person name="Morgante M."/>
            <person name="Rokhsar D.S."/>
        </authorList>
    </citation>
    <scope>NUCLEOTIDE SEQUENCE [LARGE SCALE GENOMIC DNA]</scope>
    <source>
        <strain evidence="13">cv. Nemared</strain>
    </source>
</reference>
<proteinExistence type="inferred from homology"/>
<dbReference type="STRING" id="3760.A0A251R5W1"/>
<evidence type="ECO:0000256" key="4">
    <source>
        <dbReference type="ARBA" id="ARBA00022692"/>
    </source>
</evidence>
<protein>
    <recommendedName>
        <fullName evidence="14">Cytochrome P450</fullName>
    </recommendedName>
</protein>
<feature type="transmembrane region" description="Helical" evidence="11">
    <location>
        <begin position="12"/>
        <end position="32"/>
    </location>
</feature>
<comment type="similarity">
    <text evidence="2">Belongs to the cytochrome P450 family.</text>
</comment>
<evidence type="ECO:0008006" key="14">
    <source>
        <dbReference type="Google" id="ProtNLM"/>
    </source>
</evidence>
<dbReference type="Gramene" id="ONI31090">
    <property type="protein sequence ID" value="ONI31090"/>
    <property type="gene ID" value="PRUPE_1G291600"/>
</dbReference>
<keyword evidence="10 11" id="KW-0472">Membrane</keyword>
<dbReference type="eggNOG" id="KOG0157">
    <property type="taxonomic scope" value="Eukaryota"/>
</dbReference>
<dbReference type="GO" id="GO:0016705">
    <property type="term" value="F:oxidoreductase activity, acting on paired donors, with incorporation or reduction of molecular oxygen"/>
    <property type="evidence" value="ECO:0007669"/>
    <property type="project" value="InterPro"/>
</dbReference>
<evidence type="ECO:0000256" key="1">
    <source>
        <dbReference type="ARBA" id="ARBA00004167"/>
    </source>
</evidence>
<evidence type="ECO:0000256" key="6">
    <source>
        <dbReference type="ARBA" id="ARBA00022989"/>
    </source>
</evidence>
<dbReference type="EMBL" id="CM007651">
    <property type="protein sequence ID" value="ONI31090.1"/>
    <property type="molecule type" value="Genomic_DNA"/>
</dbReference>
<dbReference type="InterPro" id="IPR036396">
    <property type="entry name" value="Cyt_P450_sf"/>
</dbReference>
<evidence type="ECO:0000313" key="13">
    <source>
        <dbReference type="Proteomes" id="UP000006882"/>
    </source>
</evidence>
<keyword evidence="9" id="KW-0503">Monooxygenase</keyword>
<evidence type="ECO:0000256" key="5">
    <source>
        <dbReference type="ARBA" id="ARBA00022723"/>
    </source>
</evidence>
<dbReference type="SUPFAM" id="SSF48264">
    <property type="entry name" value="Cytochrome P450"/>
    <property type="match status" value="1"/>
</dbReference>
<dbReference type="AlphaFoldDB" id="A0A251R5W1"/>
<dbReference type="InterPro" id="IPR050665">
    <property type="entry name" value="Cytochrome_P450_Monooxygen"/>
</dbReference>
<gene>
    <name evidence="12" type="ORF">PRUPE_1G291600</name>
</gene>
<dbReference type="GO" id="GO:0004497">
    <property type="term" value="F:monooxygenase activity"/>
    <property type="evidence" value="ECO:0007669"/>
    <property type="project" value="UniProtKB-KW"/>
</dbReference>
<dbReference type="PANTHER" id="PTHR24282">
    <property type="entry name" value="CYTOCHROME P450 FAMILY MEMBER"/>
    <property type="match status" value="1"/>
</dbReference>
<evidence type="ECO:0000256" key="3">
    <source>
        <dbReference type="ARBA" id="ARBA00022617"/>
    </source>
</evidence>
<keyword evidence="6 11" id="KW-1133">Transmembrane helix</keyword>
<keyword evidence="4 11" id="KW-0812">Transmembrane</keyword>
<dbReference type="Gene3D" id="1.10.630.10">
    <property type="entry name" value="Cytochrome P450"/>
    <property type="match status" value="1"/>
</dbReference>
<keyword evidence="7" id="KW-0560">Oxidoreductase</keyword>
<keyword evidence="3" id="KW-0349">Heme</keyword>
<dbReference type="GO" id="GO:0020037">
    <property type="term" value="F:heme binding"/>
    <property type="evidence" value="ECO:0007669"/>
    <property type="project" value="InterPro"/>
</dbReference>
<dbReference type="GO" id="GO:0016020">
    <property type="term" value="C:membrane"/>
    <property type="evidence" value="ECO:0007669"/>
    <property type="project" value="UniProtKB-SubCell"/>
</dbReference>
<evidence type="ECO:0000256" key="11">
    <source>
        <dbReference type="SAM" id="Phobius"/>
    </source>
</evidence>